<dbReference type="EMBL" id="PUFN01000004">
    <property type="protein sequence ID" value="TDG74543.1"/>
    <property type="molecule type" value="Genomic_DNA"/>
</dbReference>
<dbReference type="RefSeq" id="WP_010019258.1">
    <property type="nucleotide sequence ID" value="NZ_PUFN01000004.1"/>
</dbReference>
<evidence type="ECO:0000313" key="2">
    <source>
        <dbReference type="Proteomes" id="UP000295257"/>
    </source>
</evidence>
<proteinExistence type="predicted"/>
<keyword evidence="2" id="KW-1185">Reference proteome</keyword>
<evidence type="ECO:0000313" key="1">
    <source>
        <dbReference type="EMBL" id="TDG74543.1"/>
    </source>
</evidence>
<comment type="caution">
    <text evidence="1">The sequence shown here is derived from an EMBL/GenBank/DDBJ whole genome shotgun (WGS) entry which is preliminary data.</text>
</comment>
<protein>
    <submittedName>
        <fullName evidence="1">Uncharacterized protein</fullName>
    </submittedName>
</protein>
<name>A0A4R5NIV8_9LACO</name>
<dbReference type="AlphaFoldDB" id="A0A4R5NIV8"/>
<sequence length="60" mass="6723">MDLNSNKQGQYKELVEELSYVKDLINSGEVWISRDENADLLVAAAILVASEHAENKPSNY</sequence>
<accession>A0A4R5NIV8</accession>
<organism evidence="1 2">
    <name type="scientific">Companilactobacillus farciminis</name>
    <dbReference type="NCBI Taxonomy" id="1612"/>
    <lineage>
        <taxon>Bacteria</taxon>
        <taxon>Bacillati</taxon>
        <taxon>Bacillota</taxon>
        <taxon>Bacilli</taxon>
        <taxon>Lactobacillales</taxon>
        <taxon>Lactobacillaceae</taxon>
        <taxon>Companilactobacillus</taxon>
    </lineage>
</organism>
<reference evidence="1 2" key="1">
    <citation type="journal article" date="2019" name="Appl. Microbiol. Biotechnol.">
        <title>Uncovering carbohydrate metabolism through a genotype-phenotype association study of 56 lactic acid bacteria genomes.</title>
        <authorList>
            <person name="Buron-Moles G."/>
            <person name="Chailyan A."/>
            <person name="Dolejs I."/>
            <person name="Forster J."/>
            <person name="Miks M.H."/>
        </authorList>
    </citation>
    <scope>NUCLEOTIDE SEQUENCE [LARGE SCALE GENOMIC DNA]</scope>
    <source>
        <strain evidence="1 2">ATCC 29644</strain>
    </source>
</reference>
<gene>
    <name evidence="1" type="ORF">C5L30_000259</name>
</gene>
<dbReference type="Proteomes" id="UP000295257">
    <property type="component" value="Unassembled WGS sequence"/>
</dbReference>